<dbReference type="GO" id="GO:0005886">
    <property type="term" value="C:plasma membrane"/>
    <property type="evidence" value="ECO:0007669"/>
    <property type="project" value="UniProtKB-SubCell"/>
</dbReference>
<feature type="domain" description="POTRA" evidence="9">
    <location>
        <begin position="48"/>
        <end position="115"/>
    </location>
</feature>
<comment type="caution">
    <text evidence="10">The sequence shown here is derived from an EMBL/GenBank/DDBJ whole genome shotgun (WGS) entry which is preliminary data.</text>
</comment>
<evidence type="ECO:0000259" key="8">
    <source>
        <dbReference type="Pfam" id="PF03799"/>
    </source>
</evidence>
<dbReference type="Pfam" id="PF08478">
    <property type="entry name" value="POTRA_1"/>
    <property type="match status" value="1"/>
</dbReference>
<keyword evidence="2 6" id="KW-0132">Cell division</keyword>
<evidence type="ECO:0000256" key="2">
    <source>
        <dbReference type="ARBA" id="ARBA00022618"/>
    </source>
</evidence>
<evidence type="ECO:0000256" key="1">
    <source>
        <dbReference type="ARBA" id="ARBA00022475"/>
    </source>
</evidence>
<dbReference type="InterPro" id="IPR013685">
    <property type="entry name" value="POTRA_FtsQ_type"/>
</dbReference>
<reference evidence="10 11" key="1">
    <citation type="submission" date="2019-06" db="EMBL/GenBank/DDBJ databases">
        <title>Genome sequence of Ureibacillus terrenus.</title>
        <authorList>
            <person name="Maclea K.S."/>
            <person name="Simoes M."/>
        </authorList>
    </citation>
    <scope>NUCLEOTIDE SEQUENCE [LARGE SCALE GENOMIC DNA]</scope>
    <source>
        <strain evidence="10 11">ATCC BAA-384</strain>
    </source>
</reference>
<name>A0A540V5W5_9BACL</name>
<keyword evidence="1 6" id="KW-1003">Cell membrane</keyword>
<evidence type="ECO:0000259" key="9">
    <source>
        <dbReference type="Pfam" id="PF08478"/>
    </source>
</evidence>
<feature type="compositionally biased region" description="Basic and acidic residues" evidence="7">
    <location>
        <begin position="251"/>
        <end position="260"/>
    </location>
</feature>
<feature type="domain" description="Cell division protein FtsQ/DivIB C-terminal" evidence="8">
    <location>
        <begin position="119"/>
        <end position="236"/>
    </location>
</feature>
<evidence type="ECO:0000256" key="5">
    <source>
        <dbReference type="ARBA" id="ARBA00023306"/>
    </source>
</evidence>
<keyword evidence="11" id="KW-1185">Reference proteome</keyword>
<keyword evidence="5 6" id="KW-0131">Cell cycle</keyword>
<accession>A0A540V5W5</accession>
<protein>
    <recommendedName>
        <fullName evidence="6">Cell division protein DivIB</fullName>
    </recommendedName>
</protein>
<gene>
    <name evidence="6" type="primary">divIB</name>
    <name evidence="10" type="ORF">FKZ59_04155</name>
</gene>
<dbReference type="InterPro" id="IPR026580">
    <property type="entry name" value="DivIB"/>
</dbReference>
<dbReference type="Gene3D" id="3.10.20.310">
    <property type="entry name" value="membrane protein fhac"/>
    <property type="match status" value="1"/>
</dbReference>
<dbReference type="PANTHER" id="PTHR37820">
    <property type="entry name" value="CELL DIVISION PROTEIN DIVIB"/>
    <property type="match status" value="1"/>
</dbReference>
<dbReference type="OrthoDB" id="1819027at2"/>
<evidence type="ECO:0000256" key="3">
    <source>
        <dbReference type="ARBA" id="ARBA00022692"/>
    </source>
</evidence>
<sequence>MDKVIDIEERIPTLKKKRRRRTNIKFAVIISLFVGTLFLLLYFQSPYSNIKKIKVSGAGLATEGYYIEKSGLQKGDSMWGFKTSKVEKKLKEEWVKDVKVKRKLLTEVDIEVEEYRKVAYIFENNQFYPILENGIIYKSSETIPPMDAPIFLDFQDEELREMVLKELAKLDEEVLALISQINLASTETDPYAITLYMNDGYEVRAEITSLAEKMKYYPAIVAQIESSGKKEKGIIDIEVGSYFKPYSEEYKNLNKDKQSDNEPVEQDVENDGPPST</sequence>
<evidence type="ECO:0000256" key="7">
    <source>
        <dbReference type="SAM" id="MobiDB-lite"/>
    </source>
</evidence>
<organism evidence="10 11">
    <name type="scientific">Ureibacillus terrenus</name>
    <dbReference type="NCBI Taxonomy" id="118246"/>
    <lineage>
        <taxon>Bacteria</taxon>
        <taxon>Bacillati</taxon>
        <taxon>Bacillota</taxon>
        <taxon>Bacilli</taxon>
        <taxon>Bacillales</taxon>
        <taxon>Caryophanaceae</taxon>
        <taxon>Ureibacillus</taxon>
    </lineage>
</organism>
<evidence type="ECO:0000313" key="10">
    <source>
        <dbReference type="EMBL" id="TQE91543.1"/>
    </source>
</evidence>
<comment type="function">
    <text evidence="6">Cell division protein that may be involved in stabilizing or promoting the assembly of the division complex.</text>
</comment>
<evidence type="ECO:0000256" key="4">
    <source>
        <dbReference type="ARBA" id="ARBA00022989"/>
    </source>
</evidence>
<dbReference type="Pfam" id="PF03799">
    <property type="entry name" value="FtsQ_DivIB_C"/>
    <property type="match status" value="1"/>
</dbReference>
<keyword evidence="6" id="KW-0472">Membrane</keyword>
<evidence type="ECO:0000313" key="11">
    <source>
        <dbReference type="Proteomes" id="UP000315753"/>
    </source>
</evidence>
<evidence type="ECO:0000256" key="6">
    <source>
        <dbReference type="HAMAP-Rule" id="MF_00912"/>
    </source>
</evidence>
<proteinExistence type="inferred from homology"/>
<dbReference type="GO" id="GO:0032153">
    <property type="term" value="C:cell division site"/>
    <property type="evidence" value="ECO:0007669"/>
    <property type="project" value="UniProtKB-UniRule"/>
</dbReference>
<comment type="similarity">
    <text evidence="6">Belongs to the FtsQ/DivIB family. DivIB subfamily.</text>
</comment>
<keyword evidence="3 6" id="KW-0812">Transmembrane</keyword>
<dbReference type="PANTHER" id="PTHR37820:SF1">
    <property type="entry name" value="CELL DIVISION PROTEIN FTSQ"/>
    <property type="match status" value="1"/>
</dbReference>
<dbReference type="InterPro" id="IPR050487">
    <property type="entry name" value="FtsQ_DivIB"/>
</dbReference>
<dbReference type="Gene3D" id="3.40.50.10960">
    <property type="match status" value="1"/>
</dbReference>
<dbReference type="EMBL" id="VIGD01000004">
    <property type="protein sequence ID" value="TQE91543.1"/>
    <property type="molecule type" value="Genomic_DNA"/>
</dbReference>
<dbReference type="Proteomes" id="UP000315753">
    <property type="component" value="Unassembled WGS sequence"/>
</dbReference>
<dbReference type="InterPro" id="IPR005548">
    <property type="entry name" value="Cell_div_FtsQ/DivIB_C"/>
</dbReference>
<feature type="region of interest" description="Disordered" evidence="7">
    <location>
        <begin position="251"/>
        <end position="276"/>
    </location>
</feature>
<dbReference type="HAMAP" id="MF_00912">
    <property type="entry name" value="DivIB"/>
    <property type="match status" value="1"/>
</dbReference>
<dbReference type="RefSeq" id="WP_141601485.1">
    <property type="nucleotide sequence ID" value="NZ_JARMSB010000001.1"/>
</dbReference>
<comment type="subcellular location">
    <subcellularLocation>
        <location evidence="6">Cell membrane</location>
        <topology evidence="6">Single-pass type II membrane protein</topology>
    </subcellularLocation>
    <text evidence="6">Localizes to the division septum.</text>
</comment>
<keyword evidence="4 6" id="KW-1133">Transmembrane helix</keyword>
<dbReference type="AlphaFoldDB" id="A0A540V5W5"/>
<dbReference type="GO" id="GO:0043093">
    <property type="term" value="P:FtsZ-dependent cytokinesis"/>
    <property type="evidence" value="ECO:0007669"/>
    <property type="project" value="UniProtKB-UniRule"/>
</dbReference>
<feature type="transmembrane region" description="Helical" evidence="6">
    <location>
        <begin position="24"/>
        <end position="43"/>
    </location>
</feature>